<feature type="region of interest" description="Disordered" evidence="3">
    <location>
        <begin position="748"/>
        <end position="793"/>
    </location>
</feature>
<feature type="compositionally biased region" description="Polar residues" evidence="3">
    <location>
        <begin position="396"/>
        <end position="409"/>
    </location>
</feature>
<accession>A0A8J6KAV6</accession>
<feature type="compositionally biased region" description="Basic and acidic residues" evidence="3">
    <location>
        <begin position="455"/>
        <end position="469"/>
    </location>
</feature>
<feature type="compositionally biased region" description="Basic and acidic residues" evidence="3">
    <location>
        <begin position="259"/>
        <end position="271"/>
    </location>
</feature>
<keyword evidence="6" id="KW-1185">Reference proteome</keyword>
<evidence type="ECO:0000313" key="6">
    <source>
        <dbReference type="Proteomes" id="UP000770717"/>
    </source>
</evidence>
<dbReference type="Proteomes" id="UP000770717">
    <property type="component" value="Unassembled WGS sequence"/>
</dbReference>
<feature type="compositionally biased region" description="Acidic residues" evidence="3">
    <location>
        <begin position="555"/>
        <end position="565"/>
    </location>
</feature>
<dbReference type="OrthoDB" id="427886at2759"/>
<protein>
    <recommendedName>
        <fullName evidence="4">Fcf2 pre-rRNA processing C-terminal domain-containing protein</fullName>
    </recommendedName>
</protein>
<feature type="region of interest" description="Disordered" evidence="3">
    <location>
        <begin position="455"/>
        <end position="736"/>
    </location>
</feature>
<feature type="region of interest" description="Disordered" evidence="3">
    <location>
        <begin position="1"/>
        <end position="113"/>
    </location>
</feature>
<gene>
    <name evidence="5" type="ORF">GDO78_008198</name>
</gene>
<reference evidence="5" key="1">
    <citation type="thesis" date="2020" institute="ProQuest LLC" country="789 East Eisenhower Parkway, Ann Arbor, MI, USA">
        <title>Comparative Genomics and Chromosome Evolution.</title>
        <authorList>
            <person name="Mudd A.B."/>
        </authorList>
    </citation>
    <scope>NUCLEOTIDE SEQUENCE</scope>
    <source>
        <strain evidence="5">HN-11 Male</strain>
        <tissue evidence="5">Kidney and liver</tissue>
    </source>
</reference>
<feature type="compositionally biased region" description="Acidic residues" evidence="3">
    <location>
        <begin position="495"/>
        <end position="514"/>
    </location>
</feature>
<feature type="region of interest" description="Disordered" evidence="3">
    <location>
        <begin position="353"/>
        <end position="434"/>
    </location>
</feature>
<feature type="compositionally biased region" description="Acidic residues" evidence="3">
    <location>
        <begin position="575"/>
        <end position="587"/>
    </location>
</feature>
<feature type="domain" description="Fcf2 pre-rRNA processing C-terminal" evidence="4">
    <location>
        <begin position="878"/>
        <end position="971"/>
    </location>
</feature>
<feature type="region of interest" description="Disordered" evidence="3">
    <location>
        <begin position="191"/>
        <end position="284"/>
    </location>
</feature>
<comment type="caution">
    <text evidence="5">The sequence shown here is derived from an EMBL/GenBank/DDBJ whole genome shotgun (WGS) entry which is preliminary data.</text>
</comment>
<feature type="compositionally biased region" description="Acidic residues" evidence="3">
    <location>
        <begin position="674"/>
        <end position="698"/>
    </location>
</feature>
<dbReference type="PANTHER" id="PTHR21686:SF12">
    <property type="entry name" value="DEOXYNUCLEOTIDYLTRANSFERASE TERMINAL-INTERACTING PROTEIN 2"/>
    <property type="match status" value="1"/>
</dbReference>
<dbReference type="Pfam" id="PF08698">
    <property type="entry name" value="Fcf2"/>
    <property type="match status" value="1"/>
</dbReference>
<organism evidence="5 6">
    <name type="scientific">Eleutherodactylus coqui</name>
    <name type="common">Puerto Rican coqui</name>
    <dbReference type="NCBI Taxonomy" id="57060"/>
    <lineage>
        <taxon>Eukaryota</taxon>
        <taxon>Metazoa</taxon>
        <taxon>Chordata</taxon>
        <taxon>Craniata</taxon>
        <taxon>Vertebrata</taxon>
        <taxon>Euteleostomi</taxon>
        <taxon>Amphibia</taxon>
        <taxon>Batrachia</taxon>
        <taxon>Anura</taxon>
        <taxon>Neobatrachia</taxon>
        <taxon>Hyloidea</taxon>
        <taxon>Eleutherodactylidae</taxon>
        <taxon>Eleutherodactylinae</taxon>
        <taxon>Eleutherodactylus</taxon>
        <taxon>Eleutherodactylus</taxon>
    </lineage>
</organism>
<evidence type="ECO:0000256" key="3">
    <source>
        <dbReference type="SAM" id="MobiDB-lite"/>
    </source>
</evidence>
<dbReference type="AlphaFoldDB" id="A0A8J6KAV6"/>
<feature type="compositionally biased region" description="Polar residues" evidence="3">
    <location>
        <begin position="219"/>
        <end position="232"/>
    </location>
</feature>
<comment type="subcellular location">
    <subcellularLocation>
        <location evidence="1">Nucleus</location>
        <location evidence="1">Nucleolus</location>
    </subcellularLocation>
</comment>
<feature type="compositionally biased region" description="Polar residues" evidence="3">
    <location>
        <begin position="157"/>
        <end position="173"/>
    </location>
</feature>
<feature type="compositionally biased region" description="Acidic residues" evidence="3">
    <location>
        <begin position="754"/>
        <end position="787"/>
    </location>
</feature>
<evidence type="ECO:0000259" key="4">
    <source>
        <dbReference type="Pfam" id="PF08698"/>
    </source>
</evidence>
<dbReference type="InterPro" id="IPR014810">
    <property type="entry name" value="Fcf2_C"/>
</dbReference>
<dbReference type="GO" id="GO:0003723">
    <property type="term" value="F:RNA binding"/>
    <property type="evidence" value="ECO:0007669"/>
    <property type="project" value="TreeGrafter"/>
</dbReference>
<sequence length="996" mass="111880">MVATRRGTRVEPQEEGETRAAEPTPEEVISSPSLMRTRRSAIMRGQTGENDTNESKSAVASRSPPAIHGTQITTRSRHKSGQSDVSEAESTASSTLRRRSCNTQSLEQLPDSTRELRSRRIVLITEPIVESKDDAELSDAQSNCSSVAITPRKRQSETTTRSVPTRSQSSLLVSESTFDVTGAESNSTLVPGVRSIATRSTRSSRARRPSSLVREPEQDQTSDAESCSSGISIQPLAKRSSRRNKSNLQSDEVVLVNESNKDDYSEQETSKKQSPKKHVVKSGAQSLVGEQNVLSSCRRSLRSRSAIKKDVISDDEPESSGTINKVLDLEEAEVQENSVTKDADVPVEASTVPAVQSSETRPEENIIADQVLQPSEDEEAAVEKSIAANDEDATEETNQSVQRSANMPGSPNICLVIDSSDSEGSQRRENKGDGLFVINKAAGVDTSKKYILEHEEDYKNNAGEKRETIMLDEDEEEDDIIEIDEEGEKGASSGSDDEEEDETNIEVKEDDDNELVEKCKSKKATKQQLQGVSGDGLFVIDKSPGVDSSKKYFLEPEDEGDEVDEKGESSRSDKDDDAVEEEEDNEQVVDKRKSKKATKQQLKDVDRCKPKKASKQRQDVDERKSKKASKQRQDVDKHKFKKASNQQRHNVSGDGVFVIDKVPGVDSRKKYFQEPEDEDDEADDKGDSSGLDEDDDEEHENRMEVEEEDADEQVVDKHKFKKASKQQLQDVSGDGLFVIDKDAGLDSSKKYFLEPEDEVDEEEETPELDEDDDDFIDEDEPEDEEETLINRPKRGFALSTSIDTGINLKQMGGLYINFDAGKPNPGPSLLSKMKKESKKKDELLQKSVITPDFEKKESVPPYLESRNQLKKFRKEQRDKTSGRGWFEMKAPELTDELKNDLKALKMRSAMDPKHFYKKNDRQGFPKYFEVGTVVDNPIDYYHSRIPKKERKRTMVDELLADSELRRYNKKKFKEIMAEKAARAEGKKNKKKKKFRT</sequence>
<dbReference type="EMBL" id="WNTK01000004">
    <property type="protein sequence ID" value="KAG9484970.1"/>
    <property type="molecule type" value="Genomic_DNA"/>
</dbReference>
<dbReference type="PANTHER" id="PTHR21686">
    <property type="entry name" value="DEOXYNUCLEOTIDYLTRANSFERASE TERMINAL-INTERACTING PROTEIN 2"/>
    <property type="match status" value="1"/>
</dbReference>
<proteinExistence type="predicted"/>
<evidence type="ECO:0000256" key="1">
    <source>
        <dbReference type="ARBA" id="ARBA00004604"/>
    </source>
</evidence>
<name>A0A8J6KAV6_ELECQ</name>
<feature type="compositionally biased region" description="Polar residues" evidence="3">
    <location>
        <begin position="47"/>
        <end position="60"/>
    </location>
</feature>
<feature type="region of interest" description="Disordered" evidence="3">
    <location>
        <begin position="133"/>
        <end position="173"/>
    </location>
</feature>
<dbReference type="GO" id="GO:0005730">
    <property type="term" value="C:nucleolus"/>
    <property type="evidence" value="ECO:0007669"/>
    <property type="project" value="UniProtKB-SubCell"/>
</dbReference>
<dbReference type="GO" id="GO:0006396">
    <property type="term" value="P:RNA processing"/>
    <property type="evidence" value="ECO:0007669"/>
    <property type="project" value="TreeGrafter"/>
</dbReference>
<evidence type="ECO:0000256" key="2">
    <source>
        <dbReference type="ARBA" id="ARBA00023242"/>
    </source>
</evidence>
<feature type="compositionally biased region" description="Polar residues" evidence="3">
    <location>
        <begin position="82"/>
        <end position="111"/>
    </location>
</feature>
<keyword evidence="2" id="KW-0539">Nucleus</keyword>
<feature type="compositionally biased region" description="Acidic residues" evidence="3">
    <location>
        <begin position="470"/>
        <end position="487"/>
    </location>
</feature>
<feature type="compositionally biased region" description="Basic and acidic residues" evidence="3">
    <location>
        <begin position="8"/>
        <end position="20"/>
    </location>
</feature>
<feature type="compositionally biased region" description="Polar residues" evidence="3">
    <location>
        <begin position="139"/>
        <end position="148"/>
    </location>
</feature>
<evidence type="ECO:0000313" key="5">
    <source>
        <dbReference type="EMBL" id="KAG9484970.1"/>
    </source>
</evidence>
<dbReference type="InterPro" id="IPR039883">
    <property type="entry name" value="Fcf2/DNTTIP2"/>
</dbReference>